<dbReference type="InterPro" id="IPR041489">
    <property type="entry name" value="PDZ_6"/>
</dbReference>
<dbReference type="NCBIfam" id="TIGR00225">
    <property type="entry name" value="prc"/>
    <property type="match status" value="1"/>
</dbReference>
<dbReference type="Gene3D" id="3.90.226.10">
    <property type="entry name" value="2-enoyl-CoA Hydratase, Chain A, domain 1"/>
    <property type="match status" value="1"/>
</dbReference>
<dbReference type="FunFam" id="2.30.42.10:FF:000063">
    <property type="entry name" value="Peptidase, S41 family"/>
    <property type="match status" value="1"/>
</dbReference>
<accession>A0A0K6HUY8</accession>
<dbReference type="GO" id="GO:0007165">
    <property type="term" value="P:signal transduction"/>
    <property type="evidence" value="ECO:0007669"/>
    <property type="project" value="TreeGrafter"/>
</dbReference>
<dbReference type="CDD" id="cd07560">
    <property type="entry name" value="Peptidase_S41_CPP"/>
    <property type="match status" value="1"/>
</dbReference>
<evidence type="ECO:0000256" key="1">
    <source>
        <dbReference type="ARBA" id="ARBA00009179"/>
    </source>
</evidence>
<keyword evidence="4 5" id="KW-0720">Serine protease</keyword>
<dbReference type="FunFam" id="3.30.750.44:FF:000001">
    <property type="entry name" value="S41 family peptidase"/>
    <property type="match status" value="1"/>
</dbReference>
<feature type="region of interest" description="Disordered" evidence="6">
    <location>
        <begin position="470"/>
        <end position="500"/>
    </location>
</feature>
<proteinExistence type="inferred from homology"/>
<evidence type="ECO:0000313" key="9">
    <source>
        <dbReference type="Proteomes" id="UP000183649"/>
    </source>
</evidence>
<evidence type="ECO:0000256" key="4">
    <source>
        <dbReference type="ARBA" id="ARBA00022825"/>
    </source>
</evidence>
<gene>
    <name evidence="8" type="ORF">Ga0061069_102137</name>
</gene>
<dbReference type="CDD" id="cd06782">
    <property type="entry name" value="cpPDZ_CPP-like"/>
    <property type="match status" value="1"/>
</dbReference>
<protein>
    <submittedName>
        <fullName evidence="8">C-terminal peptidase (Prc)</fullName>
    </submittedName>
</protein>
<dbReference type="Pfam" id="PF17820">
    <property type="entry name" value="PDZ_6"/>
    <property type="match status" value="1"/>
</dbReference>
<dbReference type="SMART" id="SM00228">
    <property type="entry name" value="PDZ"/>
    <property type="match status" value="1"/>
</dbReference>
<dbReference type="SUPFAM" id="SSF50156">
    <property type="entry name" value="PDZ domain-like"/>
    <property type="match status" value="1"/>
</dbReference>
<dbReference type="STRING" id="339866.GCA_001418255_00661"/>
<comment type="similarity">
    <text evidence="1 5">Belongs to the peptidase S41A family.</text>
</comment>
<keyword evidence="3 5" id="KW-0378">Hydrolase</keyword>
<dbReference type="AlphaFoldDB" id="A0A0K6HUY8"/>
<dbReference type="Gene3D" id="3.30.750.44">
    <property type="match status" value="1"/>
</dbReference>
<feature type="domain" description="PDZ" evidence="7">
    <location>
        <begin position="88"/>
        <end position="156"/>
    </location>
</feature>
<dbReference type="InterPro" id="IPR029045">
    <property type="entry name" value="ClpP/crotonase-like_dom_sf"/>
</dbReference>
<name>A0A0K6HUY8_9BURK</name>
<evidence type="ECO:0000256" key="2">
    <source>
        <dbReference type="ARBA" id="ARBA00022670"/>
    </source>
</evidence>
<dbReference type="EMBL" id="CYHF01000002">
    <property type="protein sequence ID" value="CUA94573.1"/>
    <property type="molecule type" value="Genomic_DNA"/>
</dbReference>
<dbReference type="OrthoDB" id="9812068at2"/>
<dbReference type="InterPro" id="IPR001478">
    <property type="entry name" value="PDZ"/>
</dbReference>
<dbReference type="GO" id="GO:0030288">
    <property type="term" value="C:outer membrane-bounded periplasmic space"/>
    <property type="evidence" value="ECO:0007669"/>
    <property type="project" value="TreeGrafter"/>
</dbReference>
<evidence type="ECO:0000259" key="7">
    <source>
        <dbReference type="PROSITE" id="PS50106"/>
    </source>
</evidence>
<dbReference type="GO" id="GO:0006508">
    <property type="term" value="P:proteolysis"/>
    <property type="evidence" value="ECO:0007669"/>
    <property type="project" value="UniProtKB-KW"/>
</dbReference>
<feature type="compositionally biased region" description="Low complexity" evidence="6">
    <location>
        <begin position="471"/>
        <end position="494"/>
    </location>
</feature>
<dbReference type="InterPro" id="IPR036034">
    <property type="entry name" value="PDZ_sf"/>
</dbReference>
<organism evidence="8 9">
    <name type="scientific">Thiomonas bhubaneswarensis</name>
    <dbReference type="NCBI Taxonomy" id="339866"/>
    <lineage>
        <taxon>Bacteria</taxon>
        <taxon>Pseudomonadati</taxon>
        <taxon>Pseudomonadota</taxon>
        <taxon>Betaproteobacteria</taxon>
        <taxon>Burkholderiales</taxon>
        <taxon>Thiomonas</taxon>
    </lineage>
</organism>
<dbReference type="InterPro" id="IPR005151">
    <property type="entry name" value="Tail-specific_protease"/>
</dbReference>
<dbReference type="GO" id="GO:0008236">
    <property type="term" value="F:serine-type peptidase activity"/>
    <property type="evidence" value="ECO:0007669"/>
    <property type="project" value="UniProtKB-KW"/>
</dbReference>
<dbReference type="Pfam" id="PF22694">
    <property type="entry name" value="CtpB_N-like"/>
    <property type="match status" value="1"/>
</dbReference>
<dbReference type="Proteomes" id="UP000183649">
    <property type="component" value="Unassembled WGS sequence"/>
</dbReference>
<evidence type="ECO:0000256" key="5">
    <source>
        <dbReference type="RuleBase" id="RU004404"/>
    </source>
</evidence>
<dbReference type="GO" id="GO:0004175">
    <property type="term" value="F:endopeptidase activity"/>
    <property type="evidence" value="ECO:0007669"/>
    <property type="project" value="TreeGrafter"/>
</dbReference>
<dbReference type="SMART" id="SM00245">
    <property type="entry name" value="TSPc"/>
    <property type="match status" value="1"/>
</dbReference>
<dbReference type="Gene3D" id="2.30.42.10">
    <property type="match status" value="1"/>
</dbReference>
<sequence>MASKFRVAAWVVVGAITGIMATLQVQALARNTASPIPLEELQQFAAVYGLIKADFFEPVDGKKLVENAINGMVNNLDPHSEYLDKKDFKDFKESTSGKFVGVGIEIAAEDGLVKVVSPIEGSPAARAGIHAGDLITRIDNTAVKGLSLNDAVKLMRGKPGTKVTLTVLRKAENRTFTFTITRELIQVQSVKGKMIAPGYGWVRITQFQSDTLKSFVAKIDALYKEDPNMKGLILDLRNDPGGLLESAVGVASVFLPDNAVIVSTRGQMPEANATYRNTPSDYLNNPGDNPLDTLPAAVKTVKLVVLVNGGSASASEIVTGALQDYKRAVVMGTLTFGKGSVQTVLPLGPDTALKLTTARYYTPNGQSIQGKGITPNYEVDPLESGDPYAALRMREIDYKNQIGTGNEAADNKRVEEDVRKQEEARRLLEAELAKNPNKLPKLPEYGSKEDWQVTQALNYLEGKPVITAKHPAQTAKAKSAAASSPASSPKAEASGADKAK</sequence>
<dbReference type="Pfam" id="PF03572">
    <property type="entry name" value="Peptidase_S41"/>
    <property type="match status" value="1"/>
</dbReference>
<dbReference type="RefSeq" id="WP_055449604.1">
    <property type="nucleotide sequence ID" value="NZ_CYHF01000002.1"/>
</dbReference>
<dbReference type="InterPro" id="IPR055210">
    <property type="entry name" value="CtpA/B_N"/>
</dbReference>
<reference evidence="9" key="1">
    <citation type="submission" date="2015-08" db="EMBL/GenBank/DDBJ databases">
        <authorList>
            <person name="Varghese N."/>
        </authorList>
    </citation>
    <scope>NUCLEOTIDE SEQUENCE [LARGE SCALE GENOMIC DNA]</scope>
    <source>
        <strain evidence="9">DSM 18181</strain>
    </source>
</reference>
<evidence type="ECO:0000256" key="3">
    <source>
        <dbReference type="ARBA" id="ARBA00022801"/>
    </source>
</evidence>
<dbReference type="PANTHER" id="PTHR32060:SF30">
    <property type="entry name" value="CARBOXY-TERMINAL PROCESSING PROTEASE CTPA"/>
    <property type="match status" value="1"/>
</dbReference>
<dbReference type="PANTHER" id="PTHR32060">
    <property type="entry name" value="TAIL-SPECIFIC PROTEASE"/>
    <property type="match status" value="1"/>
</dbReference>
<dbReference type="PROSITE" id="PS50106">
    <property type="entry name" value="PDZ"/>
    <property type="match status" value="1"/>
</dbReference>
<evidence type="ECO:0000256" key="6">
    <source>
        <dbReference type="SAM" id="MobiDB-lite"/>
    </source>
</evidence>
<dbReference type="SUPFAM" id="SSF52096">
    <property type="entry name" value="ClpP/crotonase"/>
    <property type="match status" value="1"/>
</dbReference>
<keyword evidence="9" id="KW-1185">Reference proteome</keyword>
<evidence type="ECO:0000313" key="8">
    <source>
        <dbReference type="EMBL" id="CUA94573.1"/>
    </source>
</evidence>
<keyword evidence="2 5" id="KW-0645">Protease</keyword>
<dbReference type="InterPro" id="IPR004447">
    <property type="entry name" value="Peptidase_S41A"/>
</dbReference>